<feature type="transmembrane region" description="Helical" evidence="1">
    <location>
        <begin position="36"/>
        <end position="58"/>
    </location>
</feature>
<dbReference type="RefSeq" id="WP_130855796.1">
    <property type="nucleotide sequence ID" value="NZ_JBHLWO010000002.1"/>
</dbReference>
<reference evidence="2 3" key="1">
    <citation type="submission" date="2024-09" db="EMBL/GenBank/DDBJ databases">
        <authorList>
            <person name="Sun Q."/>
            <person name="Mori K."/>
        </authorList>
    </citation>
    <scope>NUCLEOTIDE SEQUENCE [LARGE SCALE GENOMIC DNA]</scope>
    <source>
        <strain evidence="2 3">CCM 7765</strain>
    </source>
</reference>
<dbReference type="Pfam" id="PF06127">
    <property type="entry name" value="Mpo1-like"/>
    <property type="match status" value="1"/>
</dbReference>
<protein>
    <submittedName>
        <fullName evidence="2">DUF962 domain-containing protein</fullName>
    </submittedName>
</protein>
<dbReference type="PANTHER" id="PTHR28026">
    <property type="entry name" value="DUF962 DOMAIN PROTEIN (AFU_ORTHOLOGUE AFUA_8G05310)"/>
    <property type="match status" value="1"/>
</dbReference>
<accession>A0ABV6HL98</accession>
<evidence type="ECO:0000313" key="3">
    <source>
        <dbReference type="Proteomes" id="UP001589774"/>
    </source>
</evidence>
<organism evidence="2 3">
    <name type="scientific">Olivibacter oleidegradans</name>
    <dbReference type="NCBI Taxonomy" id="760123"/>
    <lineage>
        <taxon>Bacteria</taxon>
        <taxon>Pseudomonadati</taxon>
        <taxon>Bacteroidota</taxon>
        <taxon>Sphingobacteriia</taxon>
        <taxon>Sphingobacteriales</taxon>
        <taxon>Sphingobacteriaceae</taxon>
        <taxon>Olivibacter</taxon>
    </lineage>
</organism>
<proteinExistence type="predicted"/>
<keyword evidence="1" id="KW-0812">Transmembrane</keyword>
<feature type="transmembrane region" description="Helical" evidence="1">
    <location>
        <begin position="70"/>
        <end position="86"/>
    </location>
</feature>
<evidence type="ECO:0000313" key="2">
    <source>
        <dbReference type="EMBL" id="MFC0319641.1"/>
    </source>
</evidence>
<feature type="transmembrane region" description="Helical" evidence="1">
    <location>
        <begin position="119"/>
        <end position="137"/>
    </location>
</feature>
<evidence type="ECO:0000256" key="1">
    <source>
        <dbReference type="SAM" id="Phobius"/>
    </source>
</evidence>
<dbReference type="PANTHER" id="PTHR28026:SF9">
    <property type="entry name" value="2-HYDROXY-PALMITIC ACID DIOXYGENASE MPO1"/>
    <property type="match status" value="1"/>
</dbReference>
<dbReference type="InterPro" id="IPR009305">
    <property type="entry name" value="Mpo1-like"/>
</dbReference>
<comment type="caution">
    <text evidence="2">The sequence shown here is derived from an EMBL/GenBank/DDBJ whole genome shotgun (WGS) entry which is preliminary data.</text>
</comment>
<keyword evidence="1" id="KW-1133">Transmembrane helix</keyword>
<name>A0ABV6HL98_9SPHI</name>
<feature type="transmembrane region" description="Helical" evidence="1">
    <location>
        <begin position="149"/>
        <end position="168"/>
    </location>
</feature>
<dbReference type="Proteomes" id="UP001589774">
    <property type="component" value="Unassembled WGS sequence"/>
</dbReference>
<dbReference type="EMBL" id="JBHLWO010000002">
    <property type="protein sequence ID" value="MFC0319641.1"/>
    <property type="molecule type" value="Genomic_DNA"/>
</dbReference>
<keyword evidence="3" id="KW-1185">Reference proteome</keyword>
<sequence>MSKQLKSAKQIQTKKRPIDLYFEQYAEHHQRSSNKLIHWICVPLITFSISGLIWFIPFPHLEFLGRYNGFINWFTIAMALVVYYYLRLAPTLSYAMLFSFGVFSYIIVQLEYWEKAGGPAPWLICLIIFVIAWIGQFIGHKIEGKKPSFLTDIKFLLIGPVWLWHFIFKRLGIPY</sequence>
<keyword evidence="1" id="KW-0472">Membrane</keyword>
<gene>
    <name evidence="2" type="ORF">ACFFI0_15070</name>
</gene>
<feature type="transmembrane region" description="Helical" evidence="1">
    <location>
        <begin position="93"/>
        <end position="113"/>
    </location>
</feature>